<dbReference type="InterPro" id="IPR036412">
    <property type="entry name" value="HAD-like_sf"/>
</dbReference>
<keyword evidence="8 10" id="KW-0460">Magnesium</keyword>
<dbReference type="NCBIfam" id="TIGR01509">
    <property type="entry name" value="HAD-SF-IA-v3"/>
    <property type="match status" value="1"/>
</dbReference>
<dbReference type="GO" id="GO:0008967">
    <property type="term" value="F:phosphoglycolate phosphatase activity"/>
    <property type="evidence" value="ECO:0007669"/>
    <property type="project" value="UniProtKB-UniRule"/>
</dbReference>
<organism evidence="11 12">
    <name type="scientific">Alteromonas australica</name>
    <dbReference type="NCBI Taxonomy" id="589873"/>
    <lineage>
        <taxon>Bacteria</taxon>
        <taxon>Pseudomonadati</taxon>
        <taxon>Pseudomonadota</taxon>
        <taxon>Gammaproteobacteria</taxon>
        <taxon>Alteromonadales</taxon>
        <taxon>Alteromonadaceae</taxon>
        <taxon>Alteromonas/Salinimonas group</taxon>
        <taxon>Alteromonas</taxon>
    </lineage>
</organism>
<protein>
    <recommendedName>
        <fullName evidence="5 10">Phosphoglycolate phosphatase</fullName>
        <shortName evidence="10">PGP</shortName>
        <shortName evidence="10">PGPase</shortName>
        <ecNumber evidence="5 10">3.1.3.18</ecNumber>
    </recommendedName>
</protein>
<accession>A0A358E1C4</accession>
<dbReference type="NCBIfam" id="NF009695">
    <property type="entry name" value="PRK13222.1-2"/>
    <property type="match status" value="1"/>
</dbReference>
<dbReference type="InterPro" id="IPR006439">
    <property type="entry name" value="HAD-SF_hydro_IA"/>
</dbReference>
<dbReference type="PRINTS" id="PR00413">
    <property type="entry name" value="HADHALOGNASE"/>
</dbReference>
<dbReference type="GO" id="GO:0005975">
    <property type="term" value="P:carbohydrate metabolic process"/>
    <property type="evidence" value="ECO:0007669"/>
    <property type="project" value="InterPro"/>
</dbReference>
<dbReference type="EC" id="3.1.3.18" evidence="5 10"/>
<evidence type="ECO:0000256" key="4">
    <source>
        <dbReference type="ARBA" id="ARBA00006171"/>
    </source>
</evidence>
<evidence type="ECO:0000256" key="6">
    <source>
        <dbReference type="ARBA" id="ARBA00022723"/>
    </source>
</evidence>
<dbReference type="GO" id="GO:0046872">
    <property type="term" value="F:metal ion binding"/>
    <property type="evidence" value="ECO:0007669"/>
    <property type="project" value="UniProtKB-KW"/>
</dbReference>
<comment type="function">
    <text evidence="10">Specifically catalyzes the dephosphorylation of 2-phosphoglycolate. Is involved in the dissimilation of the intracellular 2-phosphoglycolate formed during the DNA repair of 3'-phosphoglycolate ends, a major class of DNA lesions induced by oxidative stress.</text>
</comment>
<feature type="binding site" evidence="10">
    <location>
        <position position="24"/>
    </location>
    <ligand>
        <name>Mg(2+)</name>
        <dbReference type="ChEBI" id="CHEBI:18420"/>
    </ligand>
</feature>
<dbReference type="Pfam" id="PF13419">
    <property type="entry name" value="HAD_2"/>
    <property type="match status" value="1"/>
</dbReference>
<dbReference type="InterPro" id="IPR023198">
    <property type="entry name" value="PGP-like_dom2"/>
</dbReference>
<feature type="binding site" evidence="10">
    <location>
        <position position="189"/>
    </location>
    <ligand>
        <name>Mg(2+)</name>
        <dbReference type="ChEBI" id="CHEBI:18420"/>
    </ligand>
</feature>
<comment type="similarity">
    <text evidence="4 10">Belongs to the HAD-like hydrolase superfamily. CbbY/CbbZ/Gph/YieH family.</text>
</comment>
<evidence type="ECO:0000313" key="11">
    <source>
        <dbReference type="EMBL" id="HBU52248.1"/>
    </source>
</evidence>
<dbReference type="UniPathway" id="UPA00865">
    <property type="reaction ID" value="UER00834"/>
</dbReference>
<dbReference type="NCBIfam" id="TIGR01449">
    <property type="entry name" value="PGP_bact"/>
    <property type="match status" value="1"/>
</dbReference>
<evidence type="ECO:0000256" key="7">
    <source>
        <dbReference type="ARBA" id="ARBA00022801"/>
    </source>
</evidence>
<comment type="catalytic activity">
    <reaction evidence="1 10">
        <text>2-phosphoglycolate + H2O = glycolate + phosphate</text>
        <dbReference type="Rhea" id="RHEA:14369"/>
        <dbReference type="ChEBI" id="CHEBI:15377"/>
        <dbReference type="ChEBI" id="CHEBI:29805"/>
        <dbReference type="ChEBI" id="CHEBI:43474"/>
        <dbReference type="ChEBI" id="CHEBI:58033"/>
        <dbReference type="EC" id="3.1.3.18"/>
    </reaction>
</comment>
<dbReference type="Gene3D" id="3.40.50.1000">
    <property type="entry name" value="HAD superfamily/HAD-like"/>
    <property type="match status" value="1"/>
</dbReference>
<gene>
    <name evidence="11" type="ORF">DEB45_13405</name>
</gene>
<evidence type="ECO:0000256" key="10">
    <source>
        <dbReference type="HAMAP-Rule" id="MF_00495"/>
    </source>
</evidence>
<evidence type="ECO:0000256" key="1">
    <source>
        <dbReference type="ARBA" id="ARBA00000830"/>
    </source>
</evidence>
<dbReference type="HAMAP" id="MF_00495">
    <property type="entry name" value="GPH_hydrolase_bact"/>
    <property type="match status" value="1"/>
</dbReference>
<dbReference type="CDD" id="cd16417">
    <property type="entry name" value="HAD_PGPase"/>
    <property type="match status" value="1"/>
</dbReference>
<keyword evidence="7 10" id="KW-0378">Hydrolase</keyword>
<dbReference type="InterPro" id="IPR041492">
    <property type="entry name" value="HAD_2"/>
</dbReference>
<dbReference type="InterPro" id="IPR023214">
    <property type="entry name" value="HAD_sf"/>
</dbReference>
<evidence type="ECO:0000256" key="8">
    <source>
        <dbReference type="ARBA" id="ARBA00022842"/>
    </source>
</evidence>
<evidence type="ECO:0000256" key="2">
    <source>
        <dbReference type="ARBA" id="ARBA00001946"/>
    </source>
</evidence>
<name>A0A358E1C4_9ALTE</name>
<dbReference type="NCBIfam" id="TIGR01549">
    <property type="entry name" value="HAD-SF-IA-v1"/>
    <property type="match status" value="1"/>
</dbReference>
<dbReference type="NCBIfam" id="TIGR01662">
    <property type="entry name" value="HAD-SF-IIIA"/>
    <property type="match status" value="1"/>
</dbReference>
<dbReference type="FunFam" id="3.40.50.1000:FF:000022">
    <property type="entry name" value="Phosphoglycolate phosphatase"/>
    <property type="match status" value="1"/>
</dbReference>
<dbReference type="GO" id="GO:0046295">
    <property type="term" value="P:glycolate biosynthetic process"/>
    <property type="evidence" value="ECO:0007669"/>
    <property type="project" value="UniProtKB-UniRule"/>
</dbReference>
<dbReference type="SFLD" id="SFLDS00003">
    <property type="entry name" value="Haloacid_Dehalogenase"/>
    <property type="match status" value="1"/>
</dbReference>
<dbReference type="PANTHER" id="PTHR43434">
    <property type="entry name" value="PHOSPHOGLYCOLATE PHOSPHATASE"/>
    <property type="match status" value="1"/>
</dbReference>
<evidence type="ECO:0000313" key="12">
    <source>
        <dbReference type="Proteomes" id="UP000264779"/>
    </source>
</evidence>
<dbReference type="PANTHER" id="PTHR43434:SF1">
    <property type="entry name" value="PHOSPHOGLYCOLATE PHOSPHATASE"/>
    <property type="match status" value="1"/>
</dbReference>
<evidence type="ECO:0000256" key="5">
    <source>
        <dbReference type="ARBA" id="ARBA00013078"/>
    </source>
</evidence>
<dbReference type="Gene3D" id="1.10.150.240">
    <property type="entry name" value="Putative phosphatase, domain 2"/>
    <property type="match status" value="1"/>
</dbReference>
<evidence type="ECO:0000256" key="9">
    <source>
        <dbReference type="ARBA" id="ARBA00023277"/>
    </source>
</evidence>
<dbReference type="SFLD" id="SFLDG01135">
    <property type="entry name" value="C1.5.6:_HAD__Beta-PGM__Phospha"/>
    <property type="match status" value="1"/>
</dbReference>
<comment type="pathway">
    <text evidence="3 10">Organic acid metabolism; glycolate biosynthesis; glycolate from 2-phosphoglycolate: step 1/1.</text>
</comment>
<dbReference type="EMBL" id="DONK01000203">
    <property type="protein sequence ID" value="HBU52248.1"/>
    <property type="molecule type" value="Genomic_DNA"/>
</dbReference>
<proteinExistence type="inferred from homology"/>
<sequence>MKILNNIDESTSLPSAQDGAFIFDLDGTLVDSVPDITRAINLALKALKRPTCDEGDVRHWIGNGAKALVRRAVSSGFRPTIDVPQMLFEETYTQFLKYYSDTLCESSTLYPGVKETLAELKSIGYPLAIATNKPARFIAPICETLEINTFFSICVGGDSLPEKKPSPLPLAHLCHQLNKHAHHCIMVGDSKNDILAAKAAGMRSVGLTYGYNYGESISQYRPDWVFDDFREIISLLP</sequence>
<dbReference type="SUPFAM" id="SSF56784">
    <property type="entry name" value="HAD-like"/>
    <property type="match status" value="1"/>
</dbReference>
<dbReference type="GO" id="GO:0006281">
    <property type="term" value="P:DNA repair"/>
    <property type="evidence" value="ECO:0007669"/>
    <property type="project" value="TreeGrafter"/>
</dbReference>
<keyword evidence="9 10" id="KW-0119">Carbohydrate metabolism</keyword>
<dbReference type="AlphaFoldDB" id="A0A358E1C4"/>
<evidence type="ECO:0000256" key="3">
    <source>
        <dbReference type="ARBA" id="ARBA00004818"/>
    </source>
</evidence>
<dbReference type="GO" id="GO:0005829">
    <property type="term" value="C:cytosol"/>
    <property type="evidence" value="ECO:0007669"/>
    <property type="project" value="TreeGrafter"/>
</dbReference>
<feature type="binding site" evidence="10">
    <location>
        <position position="26"/>
    </location>
    <ligand>
        <name>Mg(2+)</name>
        <dbReference type="ChEBI" id="CHEBI:18420"/>
    </ligand>
</feature>
<dbReference type="Proteomes" id="UP000264779">
    <property type="component" value="Unassembled WGS sequence"/>
</dbReference>
<dbReference type="InterPro" id="IPR037512">
    <property type="entry name" value="PGPase_prok"/>
</dbReference>
<reference evidence="11 12" key="1">
    <citation type="journal article" date="2018" name="Nat. Biotechnol.">
        <title>A standardized bacterial taxonomy based on genome phylogeny substantially revises the tree of life.</title>
        <authorList>
            <person name="Parks D.H."/>
            <person name="Chuvochina M."/>
            <person name="Waite D.W."/>
            <person name="Rinke C."/>
            <person name="Skarshewski A."/>
            <person name="Chaumeil P.A."/>
            <person name="Hugenholtz P."/>
        </authorList>
    </citation>
    <scope>NUCLEOTIDE SEQUENCE [LARGE SCALE GENOMIC DNA]</scope>
    <source>
        <strain evidence="11">UBA11621</strain>
    </source>
</reference>
<keyword evidence="6 10" id="KW-0479">Metal-binding</keyword>
<dbReference type="InterPro" id="IPR050155">
    <property type="entry name" value="HAD-like_hydrolase_sf"/>
</dbReference>
<comment type="cofactor">
    <cofactor evidence="2 10">
        <name>Mg(2+)</name>
        <dbReference type="ChEBI" id="CHEBI:18420"/>
    </cofactor>
</comment>
<dbReference type="SFLD" id="SFLDG01129">
    <property type="entry name" value="C1.5:_HAD__Beta-PGM__Phosphata"/>
    <property type="match status" value="1"/>
</dbReference>
<dbReference type="InterPro" id="IPR006549">
    <property type="entry name" value="HAD-SF_hydro_IIIA"/>
</dbReference>
<comment type="caution">
    <text evidence="11">The sequence shown here is derived from an EMBL/GenBank/DDBJ whole genome shotgun (WGS) entry which is preliminary data.</text>
</comment>
<feature type="active site" description="Nucleophile" evidence="10">
    <location>
        <position position="24"/>
    </location>
</feature>